<dbReference type="PROSITE" id="PS50072">
    <property type="entry name" value="CSA_PPIASE_2"/>
    <property type="match status" value="1"/>
</dbReference>
<dbReference type="Proteomes" id="UP000236161">
    <property type="component" value="Unassembled WGS sequence"/>
</dbReference>
<dbReference type="EMBL" id="KZ451888">
    <property type="protein sequence ID" value="PKA65901.1"/>
    <property type="molecule type" value="Genomic_DNA"/>
</dbReference>
<dbReference type="Gene3D" id="2.40.100.10">
    <property type="entry name" value="Cyclophilin-like"/>
    <property type="match status" value="1"/>
</dbReference>
<feature type="compositionally biased region" description="Basic and acidic residues" evidence="6">
    <location>
        <begin position="397"/>
        <end position="410"/>
    </location>
</feature>
<evidence type="ECO:0000313" key="8">
    <source>
        <dbReference type="EMBL" id="PKA65901.1"/>
    </source>
</evidence>
<comment type="similarity">
    <text evidence="2">Belongs to the cyclophilin-type PPIase family.</text>
</comment>
<dbReference type="InterPro" id="IPR002130">
    <property type="entry name" value="Cyclophilin-type_PPIase_dom"/>
</dbReference>
<feature type="domain" description="PPIase cyclophilin-type" evidence="7">
    <location>
        <begin position="9"/>
        <end position="173"/>
    </location>
</feature>
<comment type="catalytic activity">
    <reaction evidence="1">
        <text>[protein]-peptidylproline (omega=180) = [protein]-peptidylproline (omega=0)</text>
        <dbReference type="Rhea" id="RHEA:16237"/>
        <dbReference type="Rhea" id="RHEA-COMP:10747"/>
        <dbReference type="Rhea" id="RHEA-COMP:10748"/>
        <dbReference type="ChEBI" id="CHEBI:83833"/>
        <dbReference type="ChEBI" id="CHEBI:83834"/>
        <dbReference type="EC" id="5.2.1.8"/>
    </reaction>
</comment>
<accession>A0A2I0BDM7</accession>
<organism evidence="8 9">
    <name type="scientific">Apostasia shenzhenica</name>
    <dbReference type="NCBI Taxonomy" id="1088818"/>
    <lineage>
        <taxon>Eukaryota</taxon>
        <taxon>Viridiplantae</taxon>
        <taxon>Streptophyta</taxon>
        <taxon>Embryophyta</taxon>
        <taxon>Tracheophyta</taxon>
        <taxon>Spermatophyta</taxon>
        <taxon>Magnoliopsida</taxon>
        <taxon>Liliopsida</taxon>
        <taxon>Asparagales</taxon>
        <taxon>Orchidaceae</taxon>
        <taxon>Apostasioideae</taxon>
        <taxon>Apostasia</taxon>
    </lineage>
</organism>
<dbReference type="FunFam" id="2.40.100.10:FF:000022">
    <property type="entry name" value="Peptidyl-prolyl cis-trans isomerase CYP95"/>
    <property type="match status" value="1"/>
</dbReference>
<feature type="compositionally biased region" description="Low complexity" evidence="6">
    <location>
        <begin position="595"/>
        <end position="608"/>
    </location>
</feature>
<dbReference type="AlphaFoldDB" id="A0A2I0BDM7"/>
<dbReference type="InterPro" id="IPR020892">
    <property type="entry name" value="Cyclophilin-type_PPIase_CS"/>
</dbReference>
<dbReference type="GO" id="GO:0016018">
    <property type="term" value="F:cyclosporin A binding"/>
    <property type="evidence" value="ECO:0007669"/>
    <property type="project" value="TreeGrafter"/>
</dbReference>
<feature type="compositionally biased region" description="Basic and acidic residues" evidence="6">
    <location>
        <begin position="194"/>
        <end position="216"/>
    </location>
</feature>
<feature type="compositionally biased region" description="Basic and acidic residues" evidence="6">
    <location>
        <begin position="349"/>
        <end position="367"/>
    </location>
</feature>
<name>A0A2I0BDM7_9ASPA</name>
<keyword evidence="4" id="KW-0697">Rotamase</keyword>
<evidence type="ECO:0000256" key="4">
    <source>
        <dbReference type="ARBA" id="ARBA00023110"/>
    </source>
</evidence>
<sequence>MARKNSVVFLDISVDGSAAERLVIELFSDVVPKTAENFRALCTGEKGSGRSTSKALHYKGSIFHRIVKGFIAQGGDFSKQDGSGGESIYGGKFPDENFKLKHDGRGLLSMANRGQDTNGSQFFITFKATPHLDGKHVVFGKVVQGMGFLNKIEQAGSDSGKPICPVKVVDCGEISENKVARISKEKGKKITNIKKDYSSDDSSDGVRKIRERPAKDKIKKRKRKYSSSDSYSTDDSDSDSYSTSSDSESDSSSSGTSSSSEYRRKRSRKTTKKKRQRNVKNKRDKHKGTQRRKHNKKSTHKSKWTSASSSSSDSDSKSSSSSDTESSDRKNVTNRDKHGPSAADISVKVPDRVSVERKIDSEKRPFDDYSSQMAGQVGENGKAQQNTDGFDAQVGRSIDKNHIFDDKSTDSRGINQKSGVCLSPKSGPTKILNLDGARSPVRESNRQDQLSTKASDSTSIRTQNVPKNPSQDGAPQRIRKGRGFTKEYAFARKYRTPSPVRAPIRPYYQGRNGQGRDGERYGRFRNYRERTPPRHNRRSPSRSPHRYRTRRMRSRSNSRSPVRYHGRRRERSPSPRRSRSPIADHRPSVSDRLQSRLGPPGRSGTSPPRRARSRSKSHGSSPPKAPERDQRKHEDRRKAASPTSSRSSSPVGNRGLVSYGDLEP</sequence>
<feature type="compositionally biased region" description="Basic and acidic residues" evidence="6">
    <location>
        <begin position="514"/>
        <end position="532"/>
    </location>
</feature>
<evidence type="ECO:0000259" key="7">
    <source>
        <dbReference type="PROSITE" id="PS50072"/>
    </source>
</evidence>
<dbReference type="Pfam" id="PF00160">
    <property type="entry name" value="Pro_isomerase"/>
    <property type="match status" value="1"/>
</dbReference>
<feature type="compositionally biased region" description="Basic residues" evidence="6">
    <location>
        <begin position="533"/>
        <end position="579"/>
    </location>
</feature>
<dbReference type="PROSITE" id="PS00170">
    <property type="entry name" value="CSA_PPIASE_1"/>
    <property type="match status" value="1"/>
</dbReference>
<dbReference type="OrthoDB" id="778293at2759"/>
<evidence type="ECO:0000313" key="9">
    <source>
        <dbReference type="Proteomes" id="UP000236161"/>
    </source>
</evidence>
<feature type="compositionally biased region" description="Basic residues" evidence="6">
    <location>
        <begin position="263"/>
        <end position="303"/>
    </location>
</feature>
<dbReference type="EC" id="5.2.1.8" evidence="3"/>
<evidence type="ECO:0000256" key="6">
    <source>
        <dbReference type="SAM" id="MobiDB-lite"/>
    </source>
</evidence>
<reference evidence="8 9" key="1">
    <citation type="journal article" date="2017" name="Nature">
        <title>The Apostasia genome and the evolution of orchids.</title>
        <authorList>
            <person name="Zhang G.Q."/>
            <person name="Liu K.W."/>
            <person name="Li Z."/>
            <person name="Lohaus R."/>
            <person name="Hsiao Y.Y."/>
            <person name="Niu S.C."/>
            <person name="Wang J.Y."/>
            <person name="Lin Y.C."/>
            <person name="Xu Q."/>
            <person name="Chen L.J."/>
            <person name="Yoshida K."/>
            <person name="Fujiwara S."/>
            <person name="Wang Z.W."/>
            <person name="Zhang Y.Q."/>
            <person name="Mitsuda N."/>
            <person name="Wang M."/>
            <person name="Liu G.H."/>
            <person name="Pecoraro L."/>
            <person name="Huang H.X."/>
            <person name="Xiao X.J."/>
            <person name="Lin M."/>
            <person name="Wu X.Y."/>
            <person name="Wu W.L."/>
            <person name="Chen Y.Y."/>
            <person name="Chang S.B."/>
            <person name="Sakamoto S."/>
            <person name="Ohme-Takagi M."/>
            <person name="Yagi M."/>
            <person name="Zeng S.J."/>
            <person name="Shen C.Y."/>
            <person name="Yeh C.M."/>
            <person name="Luo Y.B."/>
            <person name="Tsai W.C."/>
            <person name="Van de Peer Y."/>
            <person name="Liu Z.J."/>
        </authorList>
    </citation>
    <scope>NUCLEOTIDE SEQUENCE [LARGE SCALE GENOMIC DNA]</scope>
    <source>
        <strain evidence="9">cv. Shenzhen</strain>
        <tissue evidence="8">Stem</tissue>
    </source>
</reference>
<feature type="compositionally biased region" description="Low complexity" evidence="6">
    <location>
        <begin position="641"/>
        <end position="650"/>
    </location>
</feature>
<evidence type="ECO:0000256" key="1">
    <source>
        <dbReference type="ARBA" id="ARBA00000971"/>
    </source>
</evidence>
<keyword evidence="5 8" id="KW-0413">Isomerase</keyword>
<feature type="compositionally biased region" description="Polar residues" evidence="6">
    <location>
        <begin position="447"/>
        <end position="473"/>
    </location>
</feature>
<feature type="compositionally biased region" description="Basic and acidic residues" evidence="6">
    <location>
        <begin position="625"/>
        <end position="638"/>
    </location>
</feature>
<protein>
    <recommendedName>
        <fullName evidence="3">peptidylprolyl isomerase</fullName>
        <ecNumber evidence="3">5.2.1.8</ecNumber>
    </recommendedName>
</protein>
<feature type="region of interest" description="Disordered" evidence="6">
    <location>
        <begin position="194"/>
        <end position="664"/>
    </location>
</feature>
<evidence type="ECO:0000256" key="5">
    <source>
        <dbReference type="ARBA" id="ARBA00023235"/>
    </source>
</evidence>
<dbReference type="PANTHER" id="PTHR11071:SF561">
    <property type="entry name" value="PEPTIDYL-PROLYL CIS-TRANS ISOMERASE D-RELATED"/>
    <property type="match status" value="1"/>
</dbReference>
<dbReference type="PRINTS" id="PR00153">
    <property type="entry name" value="CSAPPISMRASE"/>
</dbReference>
<dbReference type="STRING" id="1088818.A0A2I0BDM7"/>
<dbReference type="CDD" id="cd01926">
    <property type="entry name" value="cyclophilin_ABH_like"/>
    <property type="match status" value="1"/>
</dbReference>
<feature type="compositionally biased region" description="Basic and acidic residues" evidence="6">
    <location>
        <begin position="326"/>
        <end position="339"/>
    </location>
</feature>
<proteinExistence type="inferred from homology"/>
<feature type="compositionally biased region" description="Low complexity" evidence="6">
    <location>
        <begin position="304"/>
        <end position="324"/>
    </location>
</feature>
<keyword evidence="9" id="KW-1185">Reference proteome</keyword>
<dbReference type="InterPro" id="IPR029000">
    <property type="entry name" value="Cyclophilin-like_dom_sf"/>
</dbReference>
<dbReference type="SUPFAM" id="SSF50891">
    <property type="entry name" value="Cyclophilin-like"/>
    <property type="match status" value="1"/>
</dbReference>
<gene>
    <name evidence="8" type="primary">PCKR1</name>
    <name evidence="8" type="ORF">AXF42_Ash010310</name>
</gene>
<evidence type="ECO:0000256" key="2">
    <source>
        <dbReference type="ARBA" id="ARBA00007365"/>
    </source>
</evidence>
<dbReference type="GO" id="GO:0003755">
    <property type="term" value="F:peptidyl-prolyl cis-trans isomerase activity"/>
    <property type="evidence" value="ECO:0007669"/>
    <property type="project" value="UniProtKB-KW"/>
</dbReference>
<dbReference type="PANTHER" id="PTHR11071">
    <property type="entry name" value="PEPTIDYL-PROLYL CIS-TRANS ISOMERASE"/>
    <property type="match status" value="1"/>
</dbReference>
<evidence type="ECO:0000256" key="3">
    <source>
        <dbReference type="ARBA" id="ARBA00013194"/>
    </source>
</evidence>
<feature type="compositionally biased region" description="Low complexity" evidence="6">
    <location>
        <begin position="239"/>
        <end position="260"/>
    </location>
</feature>
<dbReference type="GO" id="GO:0005737">
    <property type="term" value="C:cytoplasm"/>
    <property type="evidence" value="ECO:0007669"/>
    <property type="project" value="TreeGrafter"/>
</dbReference>
<dbReference type="GO" id="GO:0006457">
    <property type="term" value="P:protein folding"/>
    <property type="evidence" value="ECO:0007669"/>
    <property type="project" value="InterPro"/>
</dbReference>